<evidence type="ECO:0000313" key="2">
    <source>
        <dbReference type="EMBL" id="MDR6846776.1"/>
    </source>
</evidence>
<keyword evidence="3" id="KW-1185">Reference proteome</keyword>
<dbReference type="InterPro" id="IPR047765">
    <property type="entry name" value="GHMP_GYDIA-like"/>
</dbReference>
<dbReference type="InterPro" id="IPR020568">
    <property type="entry name" value="Ribosomal_Su5_D2-typ_SF"/>
</dbReference>
<keyword evidence="1" id="KW-0175">Coiled coil</keyword>
<keyword evidence="2" id="KW-0418">Kinase</keyword>
<reference evidence="2 3" key="1">
    <citation type="submission" date="2023-07" db="EMBL/GenBank/DDBJ databases">
        <title>Sorghum-associated microbial communities from plants grown in Nebraska, USA.</title>
        <authorList>
            <person name="Schachtman D."/>
        </authorList>
    </citation>
    <scope>NUCLEOTIDE SEQUENCE [LARGE SCALE GENOMIC DNA]</scope>
    <source>
        <strain evidence="2 3">BE124</strain>
    </source>
</reference>
<dbReference type="GO" id="GO:0016301">
    <property type="term" value="F:kinase activity"/>
    <property type="evidence" value="ECO:0007669"/>
    <property type="project" value="UniProtKB-KW"/>
</dbReference>
<feature type="coiled-coil region" evidence="1">
    <location>
        <begin position="192"/>
        <end position="229"/>
    </location>
</feature>
<dbReference type="SUPFAM" id="SSF54211">
    <property type="entry name" value="Ribosomal protein S5 domain 2-like"/>
    <property type="match status" value="1"/>
</dbReference>
<name>A0ABU1S6X0_9FLAO</name>
<evidence type="ECO:0000256" key="1">
    <source>
        <dbReference type="SAM" id="Coils"/>
    </source>
</evidence>
<evidence type="ECO:0000313" key="3">
    <source>
        <dbReference type="Proteomes" id="UP001261871"/>
    </source>
</evidence>
<sequence length="303" mass="34346">MKKTFYSNGKLLITGEYLVLDGAKALALPTKLGQNLIVERNDKQEIKWKSYDADGSIWFDDTILFSEIISTTPFEKESVKNTLITILRSAYQLNPSAILDSEGYIVSTQLSFPKKWGLGTSSTLINNIAQWFEINAFTLLKNSFGGSGYDIACAQNDCPILYHLEQGKPVVEKVKFQPTFVENLYFVYLNQKQNSKNAIASYKEKKNNLEDTKEIINQLTQIVLNAKDENTFAQALEKHEKELSFILETKTVKENLFYDFDGTIKSLGAWGGDFVLVISKENPASYFISKGFETIIPYQEMIL</sequence>
<protein>
    <submittedName>
        <fullName evidence="2">Mevalonate kinase</fullName>
    </submittedName>
</protein>
<comment type="caution">
    <text evidence="2">The sequence shown here is derived from an EMBL/GenBank/DDBJ whole genome shotgun (WGS) entry which is preliminary data.</text>
</comment>
<dbReference type="Gene3D" id="3.30.230.10">
    <property type="match status" value="1"/>
</dbReference>
<dbReference type="EMBL" id="JAVDTX010000009">
    <property type="protein sequence ID" value="MDR6846776.1"/>
    <property type="molecule type" value="Genomic_DNA"/>
</dbReference>
<organism evidence="2 3">
    <name type="scientific">Flavobacterium granuli</name>
    <dbReference type="NCBI Taxonomy" id="280093"/>
    <lineage>
        <taxon>Bacteria</taxon>
        <taxon>Pseudomonadati</taxon>
        <taxon>Bacteroidota</taxon>
        <taxon>Flavobacteriia</taxon>
        <taxon>Flavobacteriales</taxon>
        <taxon>Flavobacteriaceae</taxon>
        <taxon>Flavobacterium</taxon>
    </lineage>
</organism>
<dbReference type="Proteomes" id="UP001261871">
    <property type="component" value="Unassembled WGS sequence"/>
</dbReference>
<dbReference type="RefSeq" id="WP_310009236.1">
    <property type="nucleotide sequence ID" value="NZ_JAVDTX010000009.1"/>
</dbReference>
<dbReference type="InterPro" id="IPR014721">
    <property type="entry name" value="Ribsml_uS5_D2-typ_fold_subgr"/>
</dbReference>
<proteinExistence type="predicted"/>
<gene>
    <name evidence="2" type="ORF">J2W95_003499</name>
</gene>
<dbReference type="NCBIfam" id="NF040656">
    <property type="entry name" value="GHMP_GYDIA"/>
    <property type="match status" value="1"/>
</dbReference>
<keyword evidence="2" id="KW-0808">Transferase</keyword>
<accession>A0ABU1S6X0</accession>